<dbReference type="Proteomes" id="UP000306813">
    <property type="component" value="Unassembled WGS sequence"/>
</dbReference>
<dbReference type="EMBL" id="VDBS01000035">
    <property type="protein sequence ID" value="TNB57669.1"/>
    <property type="molecule type" value="Genomic_DNA"/>
</dbReference>
<accession>A0AAX2UKR3</accession>
<gene>
    <name evidence="2" type="ORF">FDW42_04650</name>
</gene>
<protein>
    <submittedName>
        <fullName evidence="2">Uncharacterized protein</fullName>
    </submittedName>
</protein>
<comment type="caution">
    <text evidence="2">The sequence shown here is derived from an EMBL/GenBank/DDBJ whole genome shotgun (WGS) entry which is preliminary data.</text>
</comment>
<dbReference type="AlphaFoldDB" id="A0AAX2UKR3"/>
<evidence type="ECO:0000313" key="2">
    <source>
        <dbReference type="EMBL" id="TNB57669.1"/>
    </source>
</evidence>
<reference evidence="2 3" key="1">
    <citation type="submission" date="2019-05" db="EMBL/GenBank/DDBJ databases">
        <title>Draft genomes of eight strains of Campylobacter helveticus isolated from cats and a dog in New Zealand.</title>
        <authorList>
            <person name="Bojanic K."/>
            <person name="Midwinter A.C."/>
            <person name="Biggs P.J."/>
            <person name="Acke E."/>
            <person name="Cornelius A.J."/>
            <person name="Marshall J.C."/>
        </authorList>
    </citation>
    <scope>NUCLEOTIDE SEQUENCE [LARGE SCALE GENOMIC DNA]</scope>
    <source>
        <strain evidence="2 3">ACP123b</strain>
    </source>
</reference>
<dbReference type="RefSeq" id="WP_139026754.1">
    <property type="nucleotide sequence ID" value="NZ_VDBS01000035.1"/>
</dbReference>
<proteinExistence type="predicted"/>
<name>A0AAX2UKR3_9BACT</name>
<organism evidence="2 3">
    <name type="scientific">Campylobacter helveticus</name>
    <dbReference type="NCBI Taxonomy" id="28898"/>
    <lineage>
        <taxon>Bacteria</taxon>
        <taxon>Pseudomonadati</taxon>
        <taxon>Campylobacterota</taxon>
        <taxon>Epsilonproteobacteria</taxon>
        <taxon>Campylobacterales</taxon>
        <taxon>Campylobacteraceae</taxon>
        <taxon>Campylobacter</taxon>
    </lineage>
</organism>
<evidence type="ECO:0000313" key="3">
    <source>
        <dbReference type="Proteomes" id="UP000306813"/>
    </source>
</evidence>
<feature type="compositionally biased region" description="Basic and acidic residues" evidence="1">
    <location>
        <begin position="617"/>
        <end position="634"/>
    </location>
</feature>
<sequence>MIPLTLAKVNFDELNINNLSKRALLDSLKIFYKKDDMAYFEFLESKGINYYKNFKNIFELNNELNTEIKIFNDLASKEELIGFDFKASALLKRNLKTLTDNDYYKLNLDLRELNDNANLTKIKDIFLNLNSVSLVDFKEISEQRLSLVYNKRGASLYHNELILANARDNISLLENFKEAKDNNFIVARFILELALKLKEANIDESFSYKFSSNGNEMIKSLDEIIYWGSLNKEEKEEQKAKTKEQNELNEKATQIAKKEIKEEINASRASLAKDSTNESLDTQKAPVRLANIKTLNDELPHTQSKDLSSQERIEKIINESFELYHQKELEKTQIRLEKAKKDSFNAYDDLKLSLNNGLSIIEALKVIQQKYRNEDTINFASLLFSKDILNIKEKDSELKALKAELKSSYETQELLNDEITKREETISKLKGTVQVKVNEMTALKLEFEEEIESLKEAEFKFKELEKHTKEQDEIINELDSENQSLSDTNKALNEEKIKLEADNHFLQNTLKDYKEKENLYKQELLNYKELEKKMMGFELENQSLKAKEQSYKEELHTLSLKVKENYKQEFELEKLNLENEHLKTSLKTQREKEQEYKEKITKLESKLDSFMSQALKTQDEPKKELRSRDILGGV</sequence>
<feature type="region of interest" description="Disordered" evidence="1">
    <location>
        <begin position="612"/>
        <end position="634"/>
    </location>
</feature>
<evidence type="ECO:0000256" key="1">
    <source>
        <dbReference type="SAM" id="MobiDB-lite"/>
    </source>
</evidence>